<evidence type="ECO:0000313" key="1">
    <source>
        <dbReference type="EMBL" id="PIQ69154.1"/>
    </source>
</evidence>
<gene>
    <name evidence="1" type="ORF">COV91_00285</name>
</gene>
<accession>A0A2H0KFH6</accession>
<sequence>PLLAFSGCGHATTARFQRLLYSSFSKGGGRRPEDFTLFRSLPENIGKLVRNKSLPLTGTPFPRYAGGFGEASKKGRIPTKCVGPNLPFLLPIL</sequence>
<dbReference type="Proteomes" id="UP000229342">
    <property type="component" value="Unassembled WGS sequence"/>
</dbReference>
<dbReference type="EMBL" id="PCVG01000007">
    <property type="protein sequence ID" value="PIQ69154.1"/>
    <property type="molecule type" value="Genomic_DNA"/>
</dbReference>
<reference evidence="1 2" key="1">
    <citation type="submission" date="2017-09" db="EMBL/GenBank/DDBJ databases">
        <title>Depth-based differentiation of microbial function through sediment-hosted aquifers and enrichment of novel symbionts in the deep terrestrial subsurface.</title>
        <authorList>
            <person name="Probst A.J."/>
            <person name="Ladd B."/>
            <person name="Jarett J.K."/>
            <person name="Geller-Mcgrath D.E."/>
            <person name="Sieber C.M."/>
            <person name="Emerson J.B."/>
            <person name="Anantharaman K."/>
            <person name="Thomas B.C."/>
            <person name="Malmstrom R."/>
            <person name="Stieglmeier M."/>
            <person name="Klingl A."/>
            <person name="Woyke T."/>
            <person name="Ryan C.M."/>
            <person name="Banfield J.F."/>
        </authorList>
    </citation>
    <scope>NUCLEOTIDE SEQUENCE [LARGE SCALE GENOMIC DNA]</scope>
    <source>
        <strain evidence="1">CG11_big_fil_rev_8_21_14_0_20_46_11</strain>
    </source>
</reference>
<proteinExistence type="predicted"/>
<feature type="non-terminal residue" evidence="1">
    <location>
        <position position="1"/>
    </location>
</feature>
<comment type="caution">
    <text evidence="1">The sequence shown here is derived from an EMBL/GenBank/DDBJ whole genome shotgun (WGS) entry which is preliminary data.</text>
</comment>
<protein>
    <submittedName>
        <fullName evidence="1">Uncharacterized protein</fullName>
    </submittedName>
</protein>
<name>A0A2H0KFH6_9BACT</name>
<organism evidence="1 2">
    <name type="scientific">Candidatus Taylorbacteria bacterium CG11_big_fil_rev_8_21_14_0_20_46_11</name>
    <dbReference type="NCBI Taxonomy" id="1975025"/>
    <lineage>
        <taxon>Bacteria</taxon>
        <taxon>Candidatus Tayloriibacteriota</taxon>
    </lineage>
</organism>
<dbReference type="AlphaFoldDB" id="A0A2H0KFH6"/>
<evidence type="ECO:0000313" key="2">
    <source>
        <dbReference type="Proteomes" id="UP000229342"/>
    </source>
</evidence>